<gene>
    <name evidence="1" type="ORF">TrCOL_g10599</name>
</gene>
<organism evidence="1 2">
    <name type="scientific">Triparma columacea</name>
    <dbReference type="NCBI Taxonomy" id="722753"/>
    <lineage>
        <taxon>Eukaryota</taxon>
        <taxon>Sar</taxon>
        <taxon>Stramenopiles</taxon>
        <taxon>Ochrophyta</taxon>
        <taxon>Bolidophyceae</taxon>
        <taxon>Parmales</taxon>
        <taxon>Triparmaceae</taxon>
        <taxon>Triparma</taxon>
    </lineage>
</organism>
<sequence>MSGTPVPGEHWLLYEFPESSRVAYVDGVKVKWEKADCKEWVIEYVGGEGRWETLYESREGKHVRTTLKDTVLVDEVQLEGRVDTKGTKGIRLRIIRPATRWGTSVWNWEIWGGFK</sequence>
<keyword evidence="2" id="KW-1185">Reference proteome</keyword>
<dbReference type="EMBL" id="BRYA01000541">
    <property type="protein sequence ID" value="GMI22054.1"/>
    <property type="molecule type" value="Genomic_DNA"/>
</dbReference>
<dbReference type="AlphaFoldDB" id="A0A9W7FVE4"/>
<dbReference type="Gene3D" id="2.60.120.260">
    <property type="entry name" value="Galactose-binding domain-like"/>
    <property type="match status" value="1"/>
</dbReference>
<evidence type="ECO:0000313" key="2">
    <source>
        <dbReference type="Proteomes" id="UP001165065"/>
    </source>
</evidence>
<name>A0A9W7FVE4_9STRA</name>
<comment type="caution">
    <text evidence="1">The sequence shown here is derived from an EMBL/GenBank/DDBJ whole genome shotgun (WGS) entry which is preliminary data.</text>
</comment>
<accession>A0A9W7FVE4</accession>
<evidence type="ECO:0000313" key="1">
    <source>
        <dbReference type="EMBL" id="GMI22054.1"/>
    </source>
</evidence>
<proteinExistence type="predicted"/>
<dbReference type="OrthoDB" id="407058at2759"/>
<dbReference type="Proteomes" id="UP001165065">
    <property type="component" value="Unassembled WGS sequence"/>
</dbReference>
<protein>
    <submittedName>
        <fullName evidence="1">Uncharacterized protein</fullName>
    </submittedName>
</protein>
<reference evidence="2" key="1">
    <citation type="journal article" date="2023" name="Commun. Biol.">
        <title>Genome analysis of Parmales, the sister group of diatoms, reveals the evolutionary specialization of diatoms from phago-mixotrophs to photoautotrophs.</title>
        <authorList>
            <person name="Ban H."/>
            <person name="Sato S."/>
            <person name="Yoshikawa S."/>
            <person name="Yamada K."/>
            <person name="Nakamura Y."/>
            <person name="Ichinomiya M."/>
            <person name="Sato N."/>
            <person name="Blanc-Mathieu R."/>
            <person name="Endo H."/>
            <person name="Kuwata A."/>
            <person name="Ogata H."/>
        </authorList>
    </citation>
    <scope>NUCLEOTIDE SEQUENCE [LARGE SCALE GENOMIC DNA]</scope>
</reference>